<comment type="caution">
    <text evidence="1">The sequence shown here is derived from an EMBL/GenBank/DDBJ whole genome shotgun (WGS) entry which is preliminary data.</text>
</comment>
<keyword evidence="2" id="KW-1185">Reference proteome</keyword>
<gene>
    <name evidence="1" type="ORF">Q5722_08605</name>
</gene>
<protein>
    <submittedName>
        <fullName evidence="1">SRPBCC family protein</fullName>
    </submittedName>
</protein>
<dbReference type="Proteomes" id="UP001233314">
    <property type="component" value="Unassembled WGS sequence"/>
</dbReference>
<dbReference type="CDD" id="cd07818">
    <property type="entry name" value="SRPBCC_1"/>
    <property type="match status" value="1"/>
</dbReference>
<reference evidence="1 2" key="1">
    <citation type="submission" date="2023-07" db="EMBL/GenBank/DDBJ databases">
        <title>Nocardioides sp. nov WY-20 isolated from soil.</title>
        <authorList>
            <person name="Liu B."/>
            <person name="Wan Y."/>
        </authorList>
    </citation>
    <scope>NUCLEOTIDE SEQUENCE [LARGE SCALE GENOMIC DNA]</scope>
    <source>
        <strain evidence="1 2">WY-20</strain>
    </source>
</reference>
<organism evidence="1 2">
    <name type="scientific">Nocardioides jiangxiensis</name>
    <dbReference type="NCBI Taxonomy" id="3064524"/>
    <lineage>
        <taxon>Bacteria</taxon>
        <taxon>Bacillati</taxon>
        <taxon>Actinomycetota</taxon>
        <taxon>Actinomycetes</taxon>
        <taxon>Propionibacteriales</taxon>
        <taxon>Nocardioidaceae</taxon>
        <taxon>Nocardioides</taxon>
    </lineage>
</organism>
<evidence type="ECO:0000313" key="2">
    <source>
        <dbReference type="Proteomes" id="UP001233314"/>
    </source>
</evidence>
<dbReference type="EMBL" id="JAUQTA010000001">
    <property type="protein sequence ID" value="MDO7868426.1"/>
    <property type="molecule type" value="Genomic_DNA"/>
</dbReference>
<name>A0ABT9B548_9ACTN</name>
<proteinExistence type="predicted"/>
<dbReference type="Pfam" id="PF10604">
    <property type="entry name" value="Polyketide_cyc2"/>
    <property type="match status" value="1"/>
</dbReference>
<evidence type="ECO:0000313" key="1">
    <source>
        <dbReference type="EMBL" id="MDO7868426.1"/>
    </source>
</evidence>
<dbReference type="Gene3D" id="3.30.530.20">
    <property type="match status" value="1"/>
</dbReference>
<dbReference type="InterPro" id="IPR019587">
    <property type="entry name" value="Polyketide_cyclase/dehydratase"/>
</dbReference>
<sequence length="150" mass="16531">MPHFENSRSIGIDAAPAVVHTHIDDFRNWTAWSPWEELDPAVKRSYTGAEAGVGAHYAWEGNNKVGQGSMEITASTPERIDIDLEFLKPFKASNKTVFTLTPQGTGTRVDWTMSGERNLAFAILGKLFFDKAIAKDFDKGLTKLKAAAES</sequence>
<dbReference type="RefSeq" id="WP_305027801.1">
    <property type="nucleotide sequence ID" value="NZ_JAUQTA010000001.1"/>
</dbReference>
<accession>A0ABT9B548</accession>
<dbReference type="InterPro" id="IPR023393">
    <property type="entry name" value="START-like_dom_sf"/>
</dbReference>
<dbReference type="SUPFAM" id="SSF55961">
    <property type="entry name" value="Bet v1-like"/>
    <property type="match status" value="1"/>
</dbReference>